<keyword evidence="6 12" id="KW-0004">4Fe-4S</keyword>
<evidence type="ECO:0000256" key="3">
    <source>
        <dbReference type="ARBA" id="ARBA00004717"/>
    </source>
</evidence>
<evidence type="ECO:0000256" key="4">
    <source>
        <dbReference type="ARBA" id="ARBA00005026"/>
    </source>
</evidence>
<comment type="catalytic activity">
    <reaction evidence="11 12">
        <text>citrate = D-threo-isocitrate</text>
        <dbReference type="Rhea" id="RHEA:10336"/>
        <dbReference type="ChEBI" id="CHEBI:15562"/>
        <dbReference type="ChEBI" id="CHEBI:16947"/>
        <dbReference type="EC" id="4.2.1.3"/>
    </reaction>
</comment>
<evidence type="ECO:0000256" key="2">
    <source>
        <dbReference type="ARBA" id="ARBA00001966"/>
    </source>
</evidence>
<keyword evidence="7" id="KW-0479">Metal-binding</keyword>
<evidence type="ECO:0000256" key="9">
    <source>
        <dbReference type="ARBA" id="ARBA00023014"/>
    </source>
</evidence>
<dbReference type="InterPro" id="IPR044137">
    <property type="entry name" value="AcnA_IRP_Swivel"/>
</dbReference>
<dbReference type="FunFam" id="3.30.499.10:FF:000002">
    <property type="entry name" value="Aconitate hydratase"/>
    <property type="match status" value="1"/>
</dbReference>
<evidence type="ECO:0000313" key="14">
    <source>
        <dbReference type="Proteomes" id="UP000187266"/>
    </source>
</evidence>
<dbReference type="Proteomes" id="UP000187266">
    <property type="component" value="Chromosome"/>
</dbReference>
<dbReference type="GO" id="GO:0006099">
    <property type="term" value="P:tricarboxylic acid cycle"/>
    <property type="evidence" value="ECO:0007669"/>
    <property type="project" value="UniProtKB-UniPathway"/>
</dbReference>
<keyword evidence="14" id="KW-1185">Reference proteome</keyword>
<dbReference type="AlphaFoldDB" id="A0A1U7DL91"/>
<keyword evidence="8 12" id="KW-0408">Iron</keyword>
<dbReference type="InterPro" id="IPR000573">
    <property type="entry name" value="AconitaseA/IPMdHydase_ssu_swvl"/>
</dbReference>
<dbReference type="InterPro" id="IPR015931">
    <property type="entry name" value="Acnase/IPM_dHydase_lsu_aba_1/3"/>
</dbReference>
<comment type="pathway">
    <text evidence="4">Organic acid metabolism; propanoate degradation.</text>
</comment>
<evidence type="ECO:0000256" key="12">
    <source>
        <dbReference type="RuleBase" id="RU361275"/>
    </source>
</evidence>
<sequence length="924" mass="99887">MTITVGQDSSNTRKTLNVGGSSFAYYSIAAAEAAGLGSFGNLPAVLKVVLENLLRFEDGITVSQDDIRAFSEWGANGGRNPREIAYRPARVLMQDFTGVPAVVDLAAMRDGIVALGGDAQKINPLNPVDLVIDHSVMIDEFGNPRAFQMNVDREYERNLERYTFLKWGQKAFNNFRVVPPGTGICHQVNLEYLSRTVWSDTDQNGEMVAYPDTLVGTDSHTTMVNGAAVLGWGVGGIEAEAAMLGQPISMLIPEVIGFKLTGKMVEGTTATDLVLRVVQMLREKGVVGKFVEFYGDGLDTVPLADRATIGNMAPEYGATCGFFPIDDETLRYLTQTGRDEETIALVEAYAKENGMWRNPGYAPVYTDTLELDMGTVVPAISGPKRPQDHIALTSAATAFGDYVKGVRNGQDASASAEIRWEGEGGQPEPQDIPGDEGHHQRGYVQTDDGHYQLHDGSIVIASITSCTNTSNPYVMIGAGLVARKARALGLTRKPWVKTSLAPGSQVVSAYLEAANLQEDLDAIGFNLVGYGCTTCIGNSGPLEPEISKAINDYDLIATSVLSGNRNFEGRISPDVRANYLASPPLVVAYALVGDMNVDIATASLGKDKDGNDVYLKDIWPSAAEISELVEKTVTREAFQSKYADVFKGDEKWQAVKTTDSQTYDWPASSTYIQNPPYFRDMPAEAGTISDVKDARVLAILGDMVTTDHISPAGSFKETTPAGQYLTQRQVPVREFNSYGSRRGNHEVMMRGTFANIRIRNEMLDGVEGGYTKGPDGSQKAIFDAAQAYQEQGTPLVIVAGEQYGAGSSRDWAAKGTALLGVKAVIAESYERIHRSNLVGMGVIPFEFTGGDNRKSLGLTGDETFSITGLEGDLKPGAMVPCTITSPDGTTREIQLKCRIDTVVEKEYVENGGVLHYVLRDLARA</sequence>
<dbReference type="NCBIfam" id="NF006757">
    <property type="entry name" value="PRK09277.1"/>
    <property type="match status" value="1"/>
</dbReference>
<evidence type="ECO:0000256" key="1">
    <source>
        <dbReference type="ARBA" id="ARBA00000118"/>
    </source>
</evidence>
<evidence type="ECO:0000256" key="7">
    <source>
        <dbReference type="ARBA" id="ARBA00022723"/>
    </source>
</evidence>
<name>A0A1U7DL91_9RHOB</name>
<gene>
    <name evidence="13" type="ORF">BV394_14310</name>
</gene>
<dbReference type="EC" id="4.2.1.3" evidence="12"/>
<proteinExistence type="inferred from homology"/>
<comment type="pathway">
    <text evidence="3">Carbohydrate metabolism; tricarboxylic acid cycle; isocitrate from oxaloacetate: step 2/2.</text>
</comment>
<dbReference type="EMBL" id="CP019124">
    <property type="protein sequence ID" value="APX90742.1"/>
    <property type="molecule type" value="Genomic_DNA"/>
</dbReference>
<dbReference type="OrthoDB" id="9764318at2"/>
<dbReference type="PANTHER" id="PTHR11670">
    <property type="entry name" value="ACONITASE/IRON-RESPONSIVE ELEMENT FAMILY MEMBER"/>
    <property type="match status" value="1"/>
</dbReference>
<dbReference type="SUPFAM" id="SSF53732">
    <property type="entry name" value="Aconitase iron-sulfur domain"/>
    <property type="match status" value="1"/>
</dbReference>
<dbReference type="InterPro" id="IPR001030">
    <property type="entry name" value="Acoase/IPM_deHydtase_lsu_aba"/>
</dbReference>
<accession>A0A2M9DI13</accession>
<dbReference type="Pfam" id="PF00694">
    <property type="entry name" value="Aconitase_C"/>
    <property type="match status" value="1"/>
</dbReference>
<dbReference type="STRING" id="1267768.BV394_14310"/>
<dbReference type="Gene3D" id="3.20.19.10">
    <property type="entry name" value="Aconitase, domain 4"/>
    <property type="match status" value="1"/>
</dbReference>
<accession>A0A1U7DL91</accession>
<dbReference type="InterPro" id="IPR036008">
    <property type="entry name" value="Aconitase_4Fe-4S_dom"/>
</dbReference>
<dbReference type="NCBIfam" id="TIGR01341">
    <property type="entry name" value="aconitase_1"/>
    <property type="match status" value="1"/>
</dbReference>
<evidence type="ECO:0000313" key="13">
    <source>
        <dbReference type="EMBL" id="APX90742.1"/>
    </source>
</evidence>
<dbReference type="GO" id="GO:0051539">
    <property type="term" value="F:4 iron, 4 sulfur cluster binding"/>
    <property type="evidence" value="ECO:0007669"/>
    <property type="project" value="UniProtKB-KW"/>
</dbReference>
<dbReference type="Pfam" id="PF00330">
    <property type="entry name" value="Aconitase"/>
    <property type="match status" value="1"/>
</dbReference>
<organism evidence="13 14">
    <name type="scientific">Brevirhabdus pacifica</name>
    <dbReference type="NCBI Taxonomy" id="1267768"/>
    <lineage>
        <taxon>Bacteria</taxon>
        <taxon>Pseudomonadati</taxon>
        <taxon>Pseudomonadota</taxon>
        <taxon>Alphaproteobacteria</taxon>
        <taxon>Rhodobacterales</taxon>
        <taxon>Paracoccaceae</taxon>
        <taxon>Brevirhabdus</taxon>
    </lineage>
</organism>
<comment type="catalytic activity">
    <reaction evidence="1">
        <text>(2S,3R)-3-hydroxybutane-1,2,3-tricarboxylate = 2-methyl-cis-aconitate + H2O</text>
        <dbReference type="Rhea" id="RHEA:17941"/>
        <dbReference type="ChEBI" id="CHEBI:15377"/>
        <dbReference type="ChEBI" id="CHEBI:57429"/>
        <dbReference type="ChEBI" id="CHEBI:57872"/>
        <dbReference type="EC" id="4.2.1.99"/>
    </reaction>
</comment>
<dbReference type="Gene3D" id="3.30.499.10">
    <property type="entry name" value="Aconitase, domain 3"/>
    <property type="match status" value="2"/>
</dbReference>
<evidence type="ECO:0000256" key="6">
    <source>
        <dbReference type="ARBA" id="ARBA00022485"/>
    </source>
</evidence>
<dbReference type="FunFam" id="3.20.19.10:FF:000001">
    <property type="entry name" value="Aconitate hydratase"/>
    <property type="match status" value="1"/>
</dbReference>
<reference evidence="13 14" key="1">
    <citation type="submission" date="2017-01" db="EMBL/GenBank/DDBJ databases">
        <title>Genomic analysis of Xuhuaishuia manganoxidans DY6-4.</title>
        <authorList>
            <person name="Wang X."/>
        </authorList>
    </citation>
    <scope>NUCLEOTIDE SEQUENCE [LARGE SCALE GENOMIC DNA]</scope>
    <source>
        <strain evidence="13 14">DY6-4</strain>
    </source>
</reference>
<dbReference type="RefSeq" id="WP_076980759.1">
    <property type="nucleotide sequence ID" value="NZ_CP019124.1"/>
</dbReference>
<dbReference type="PROSITE" id="PS00450">
    <property type="entry name" value="ACONITASE_1"/>
    <property type="match status" value="1"/>
</dbReference>
<dbReference type="Gene3D" id="6.10.190.10">
    <property type="match status" value="1"/>
</dbReference>
<dbReference type="PROSITE" id="PS01244">
    <property type="entry name" value="ACONITASE_2"/>
    <property type="match status" value="1"/>
</dbReference>
<dbReference type="UniPathway" id="UPA00223">
    <property type="reaction ID" value="UER00718"/>
</dbReference>
<evidence type="ECO:0000256" key="11">
    <source>
        <dbReference type="ARBA" id="ARBA00023501"/>
    </source>
</evidence>
<keyword evidence="10 12" id="KW-0456">Lyase</keyword>
<dbReference type="NCBIfam" id="NF009520">
    <property type="entry name" value="PRK12881.1"/>
    <property type="match status" value="1"/>
</dbReference>
<dbReference type="InterPro" id="IPR018136">
    <property type="entry name" value="Aconitase_4Fe-4S_BS"/>
</dbReference>
<evidence type="ECO:0000256" key="5">
    <source>
        <dbReference type="ARBA" id="ARBA00007185"/>
    </source>
</evidence>
<protein>
    <recommendedName>
        <fullName evidence="12">Aconitate hydratase</fullName>
        <shortName evidence="12">Aconitase</shortName>
        <ecNumber evidence="12">4.2.1.3</ecNumber>
    </recommendedName>
</protein>
<keyword evidence="9 12" id="KW-0411">Iron-sulfur</keyword>
<dbReference type="SUPFAM" id="SSF52016">
    <property type="entry name" value="LeuD/IlvD-like"/>
    <property type="match status" value="1"/>
</dbReference>
<comment type="cofactor">
    <cofactor evidence="2">
        <name>[4Fe-4S] cluster</name>
        <dbReference type="ChEBI" id="CHEBI:49883"/>
    </cofactor>
</comment>
<dbReference type="PRINTS" id="PR00415">
    <property type="entry name" value="ACONITASE"/>
</dbReference>
<dbReference type="InterPro" id="IPR015928">
    <property type="entry name" value="Aconitase/3IPM_dehydase_swvl"/>
</dbReference>
<evidence type="ECO:0000256" key="10">
    <source>
        <dbReference type="ARBA" id="ARBA00023239"/>
    </source>
</evidence>
<evidence type="ECO:0000256" key="8">
    <source>
        <dbReference type="ARBA" id="ARBA00023004"/>
    </source>
</evidence>
<comment type="function">
    <text evidence="12">Catalyzes the isomerization of citrate to isocitrate via cis-aconitate.</text>
</comment>
<dbReference type="GO" id="GO:0003994">
    <property type="term" value="F:aconitate hydratase activity"/>
    <property type="evidence" value="ECO:0007669"/>
    <property type="project" value="UniProtKB-EC"/>
</dbReference>
<dbReference type="CDD" id="cd01586">
    <property type="entry name" value="AcnA_IRP"/>
    <property type="match status" value="1"/>
</dbReference>
<dbReference type="GO" id="GO:0047456">
    <property type="term" value="F:2-methylisocitrate dehydratase activity"/>
    <property type="evidence" value="ECO:0007669"/>
    <property type="project" value="UniProtKB-EC"/>
</dbReference>
<dbReference type="InterPro" id="IPR006249">
    <property type="entry name" value="Aconitase/IRP2"/>
</dbReference>
<dbReference type="CDD" id="cd01580">
    <property type="entry name" value="AcnA_IRP_Swivel"/>
    <property type="match status" value="1"/>
</dbReference>
<dbReference type="GO" id="GO:0046872">
    <property type="term" value="F:metal ion binding"/>
    <property type="evidence" value="ECO:0007669"/>
    <property type="project" value="UniProtKB-KW"/>
</dbReference>
<comment type="similarity">
    <text evidence="5 12">Belongs to the aconitase/IPM isomerase family.</text>
</comment>